<protein>
    <submittedName>
        <fullName evidence="2">Uncharacterized protein</fullName>
    </submittedName>
</protein>
<sequence length="151" mass="16484">MDMQAAAGRADIILDDVLNEIKPPLQWAHGPTSIGRCDVSRMRVVMTVVSLDRRGSFLGIVDRYWRDTGYRITSVNKDVEFPAIYARTADGFGVSLSFGGKGQAFFEADSPCVEKSEVAESTTPPNGPAYEGVYPLPRPNIRSPFWSAGAP</sequence>
<feature type="region of interest" description="Disordered" evidence="1">
    <location>
        <begin position="117"/>
        <end position="151"/>
    </location>
</feature>
<name>A0A6N9U1Y3_STRHA</name>
<evidence type="ECO:0000313" key="2">
    <source>
        <dbReference type="EMBL" id="NEA16552.1"/>
    </source>
</evidence>
<proteinExistence type="predicted"/>
<accession>A0A6N9U1Y3</accession>
<reference evidence="2 3" key="1">
    <citation type="submission" date="2020-01" db="EMBL/GenBank/DDBJ databases">
        <title>Insect and environment-associated Actinomycetes.</title>
        <authorList>
            <person name="Currrie C."/>
            <person name="Chevrette M."/>
            <person name="Carlson C."/>
            <person name="Stubbendieck R."/>
            <person name="Wendt-Pienkowski E."/>
        </authorList>
    </citation>
    <scope>NUCLEOTIDE SEQUENCE [LARGE SCALE GENOMIC DNA]</scope>
    <source>
        <strain evidence="2 3">SID11342</strain>
    </source>
</reference>
<gene>
    <name evidence="2" type="ORF">G3I29_13640</name>
</gene>
<dbReference type="Proteomes" id="UP000471293">
    <property type="component" value="Unassembled WGS sequence"/>
</dbReference>
<comment type="caution">
    <text evidence="2">The sequence shown here is derived from an EMBL/GenBank/DDBJ whole genome shotgun (WGS) entry which is preliminary data.</text>
</comment>
<dbReference type="EMBL" id="JAAGLQ010000270">
    <property type="protein sequence ID" value="NEA16552.1"/>
    <property type="molecule type" value="Genomic_DNA"/>
</dbReference>
<organism evidence="2 3">
    <name type="scientific">Streptomyces halstedii</name>
    <dbReference type="NCBI Taxonomy" id="1944"/>
    <lineage>
        <taxon>Bacteria</taxon>
        <taxon>Bacillati</taxon>
        <taxon>Actinomycetota</taxon>
        <taxon>Actinomycetes</taxon>
        <taxon>Kitasatosporales</taxon>
        <taxon>Streptomycetaceae</taxon>
        <taxon>Streptomyces</taxon>
    </lineage>
</organism>
<evidence type="ECO:0000313" key="3">
    <source>
        <dbReference type="Proteomes" id="UP000471293"/>
    </source>
</evidence>
<evidence type="ECO:0000256" key="1">
    <source>
        <dbReference type="SAM" id="MobiDB-lite"/>
    </source>
</evidence>
<dbReference type="AlphaFoldDB" id="A0A6N9U1Y3"/>